<evidence type="ECO:0000313" key="2">
    <source>
        <dbReference type="EMBL" id="OQE13860.1"/>
    </source>
</evidence>
<feature type="compositionally biased region" description="Low complexity" evidence="1">
    <location>
        <begin position="8"/>
        <end position="22"/>
    </location>
</feature>
<proteinExistence type="predicted"/>
<feature type="compositionally biased region" description="Polar residues" evidence="1">
    <location>
        <begin position="81"/>
        <end position="106"/>
    </location>
</feature>
<keyword evidence="3" id="KW-1185">Reference proteome</keyword>
<gene>
    <name evidence="2" type="ORF">PENSTE_c042G05985</name>
</gene>
<feature type="region of interest" description="Disordered" evidence="1">
    <location>
        <begin position="1"/>
        <end position="47"/>
    </location>
</feature>
<feature type="compositionally biased region" description="Acidic residues" evidence="1">
    <location>
        <begin position="70"/>
        <end position="80"/>
    </location>
</feature>
<feature type="region of interest" description="Disordered" evidence="1">
    <location>
        <begin position="64"/>
        <end position="125"/>
    </location>
</feature>
<accession>A0A1V6SJC8</accession>
<feature type="region of interest" description="Disordered" evidence="1">
    <location>
        <begin position="165"/>
        <end position="185"/>
    </location>
</feature>
<evidence type="ECO:0000256" key="1">
    <source>
        <dbReference type="SAM" id="MobiDB-lite"/>
    </source>
</evidence>
<dbReference type="EMBL" id="MLKD01000042">
    <property type="protein sequence ID" value="OQE13860.1"/>
    <property type="molecule type" value="Genomic_DNA"/>
</dbReference>
<organism evidence="2 3">
    <name type="scientific">Penicillium steckii</name>
    <dbReference type="NCBI Taxonomy" id="303698"/>
    <lineage>
        <taxon>Eukaryota</taxon>
        <taxon>Fungi</taxon>
        <taxon>Dikarya</taxon>
        <taxon>Ascomycota</taxon>
        <taxon>Pezizomycotina</taxon>
        <taxon>Eurotiomycetes</taxon>
        <taxon>Eurotiomycetidae</taxon>
        <taxon>Eurotiales</taxon>
        <taxon>Aspergillaceae</taxon>
        <taxon>Penicillium</taxon>
    </lineage>
</organism>
<name>A0A1V6SJC8_9EURO</name>
<comment type="caution">
    <text evidence="2">The sequence shown here is derived from an EMBL/GenBank/DDBJ whole genome shotgun (WGS) entry which is preliminary data.</text>
</comment>
<feature type="compositionally biased region" description="Basic residues" evidence="1">
    <location>
        <begin position="32"/>
        <end position="42"/>
    </location>
</feature>
<dbReference type="STRING" id="303698.A0A1V6SJC8"/>
<dbReference type="OrthoDB" id="5336357at2759"/>
<protein>
    <submittedName>
        <fullName evidence="2">Uncharacterized protein</fullName>
    </submittedName>
</protein>
<dbReference type="Proteomes" id="UP000191285">
    <property type="component" value="Unassembled WGS sequence"/>
</dbReference>
<evidence type="ECO:0000313" key="3">
    <source>
        <dbReference type="Proteomes" id="UP000191285"/>
    </source>
</evidence>
<dbReference type="AlphaFoldDB" id="A0A1V6SJC8"/>
<reference evidence="3" key="1">
    <citation type="journal article" date="2017" name="Nat. Microbiol.">
        <title>Global analysis of biosynthetic gene clusters reveals vast potential of secondary metabolite production in Penicillium species.</title>
        <authorList>
            <person name="Nielsen J.C."/>
            <person name="Grijseels S."/>
            <person name="Prigent S."/>
            <person name="Ji B."/>
            <person name="Dainat J."/>
            <person name="Nielsen K.F."/>
            <person name="Frisvad J.C."/>
            <person name="Workman M."/>
            <person name="Nielsen J."/>
        </authorList>
    </citation>
    <scope>NUCLEOTIDE SEQUENCE [LARGE SCALE GENOMIC DNA]</scope>
    <source>
        <strain evidence="3">IBT 24891</strain>
    </source>
</reference>
<sequence>MSLKRKASISAMPSSPFAPASSDWDMTDSSKHLHSRTRKRFRDGRPSDEAVYAKTLRWIFSAQQQQNETPIDDCNEDMDSEPTSAETVDPRQQSLLRFFQPRTQPASPFKPSRQALAPRANETAMSQDEIIRREAFERMNSVGSTSGSDILSPVFNQMDVNMDMDTDESSETSNATGNMGAVGWM</sequence>